<dbReference type="InterPro" id="IPR001433">
    <property type="entry name" value="OxRdtase_FAD/NAD-bd"/>
</dbReference>
<evidence type="ECO:0000256" key="22">
    <source>
        <dbReference type="PIRNR" id="PIRNR000208"/>
    </source>
</evidence>
<keyword evidence="9 22" id="KW-0256">Endoplasmic reticulum</keyword>
<dbReference type="InterPro" id="IPR029039">
    <property type="entry name" value="Flavoprotein-like_sf"/>
</dbReference>
<dbReference type="Gene3D" id="3.40.50.80">
    <property type="entry name" value="Nucleotide-binding domain of ferredoxin-NADP reductase (FNR) module"/>
    <property type="match status" value="1"/>
</dbReference>
<evidence type="ECO:0000256" key="3">
    <source>
        <dbReference type="ARBA" id="ARBA00022475"/>
    </source>
</evidence>
<evidence type="ECO:0000256" key="19">
    <source>
        <dbReference type="ARBA" id="ARBA00023166"/>
    </source>
</evidence>
<keyword evidence="6" id="KW-0288">FMN</keyword>
<evidence type="ECO:0000256" key="17">
    <source>
        <dbReference type="ARBA" id="ARBA00023128"/>
    </source>
</evidence>
<dbReference type="SUPFAM" id="SSF63380">
    <property type="entry name" value="Riboflavin synthase domain-like"/>
    <property type="match status" value="1"/>
</dbReference>
<dbReference type="PANTHER" id="PTHR19384:SF17">
    <property type="entry name" value="NADPH--CYTOCHROME P450 REDUCTASE"/>
    <property type="match status" value="1"/>
</dbReference>
<dbReference type="Proteomes" id="UP000320707">
    <property type="component" value="Unassembled WGS sequence"/>
</dbReference>
<organism evidence="25 26">
    <name type="scientific">Fusarium oxysporum f. sp. cubense</name>
    <dbReference type="NCBI Taxonomy" id="61366"/>
    <lineage>
        <taxon>Eukaryota</taxon>
        <taxon>Fungi</taxon>
        <taxon>Dikarya</taxon>
        <taxon>Ascomycota</taxon>
        <taxon>Pezizomycotina</taxon>
        <taxon>Sordariomycetes</taxon>
        <taxon>Hypocreomycetidae</taxon>
        <taxon>Hypocreales</taxon>
        <taxon>Nectriaceae</taxon>
        <taxon>Fusarium</taxon>
        <taxon>Fusarium oxysporum species complex</taxon>
    </lineage>
</organism>
<keyword evidence="12" id="KW-0752">Steroid biosynthesis</keyword>
<evidence type="ECO:0000256" key="6">
    <source>
        <dbReference type="ARBA" id="ARBA00022643"/>
    </source>
</evidence>
<dbReference type="PIRSF" id="PIRSF000208">
    <property type="entry name" value="P450R"/>
    <property type="match status" value="1"/>
</dbReference>
<keyword evidence="15" id="KW-0756">Sterol biosynthesis</keyword>
<dbReference type="InterPro" id="IPR023208">
    <property type="entry name" value="P450R"/>
</dbReference>
<dbReference type="Pfam" id="PF00175">
    <property type="entry name" value="NAD_binding_1"/>
    <property type="match status" value="1"/>
</dbReference>
<evidence type="ECO:0000256" key="14">
    <source>
        <dbReference type="ARBA" id="ARBA00023002"/>
    </source>
</evidence>
<reference evidence="25 26" key="1">
    <citation type="journal article" date="2019" name="Microbiol. Resour. Announc.">
        <title>High-quality draft genome sequence of Fusarium oxysporum f. sp. cubense strain 160527, a causal agent of Panama disease.</title>
        <authorList>
            <person name="Asai S."/>
            <person name="Ayukawa Y."/>
            <person name="Gan P."/>
            <person name="Masuda S."/>
            <person name="Komatsu K."/>
            <person name="Shirasu K."/>
            <person name="Arie T."/>
        </authorList>
    </citation>
    <scope>NUCLEOTIDE SEQUENCE [LARGE SCALE GENOMIC DNA]</scope>
    <source>
        <strain evidence="25 26">160527</strain>
    </source>
</reference>
<feature type="domain" description="FAD-binding FR-type" evidence="24">
    <location>
        <begin position="284"/>
        <end position="542"/>
    </location>
</feature>
<dbReference type="InterPro" id="IPR001094">
    <property type="entry name" value="Flavdoxin-like"/>
</dbReference>
<evidence type="ECO:0000256" key="8">
    <source>
        <dbReference type="ARBA" id="ARBA00022787"/>
    </source>
</evidence>
<evidence type="ECO:0000256" key="16">
    <source>
        <dbReference type="ARBA" id="ARBA00023098"/>
    </source>
</evidence>
<keyword evidence="3" id="KW-1003">Cell membrane</keyword>
<evidence type="ECO:0000256" key="5">
    <source>
        <dbReference type="ARBA" id="ARBA00022630"/>
    </source>
</evidence>
<dbReference type="GO" id="GO:0003958">
    <property type="term" value="F:NADPH-hemoprotein reductase activity"/>
    <property type="evidence" value="ECO:0007669"/>
    <property type="project" value="UniProtKB-EC"/>
</dbReference>
<dbReference type="InterPro" id="IPR008254">
    <property type="entry name" value="Flavodoxin/NO_synth"/>
</dbReference>
<dbReference type="GO" id="GO:0050660">
    <property type="term" value="F:flavin adenine dinucleotide binding"/>
    <property type="evidence" value="ECO:0007669"/>
    <property type="project" value="TreeGrafter"/>
</dbReference>
<keyword evidence="16" id="KW-0443">Lipid metabolism</keyword>
<proteinExistence type="inferred from homology"/>
<dbReference type="GO" id="GO:0016126">
    <property type="term" value="P:sterol biosynthetic process"/>
    <property type="evidence" value="ECO:0007669"/>
    <property type="project" value="UniProtKB-KW"/>
</dbReference>
<evidence type="ECO:0000256" key="9">
    <source>
        <dbReference type="ARBA" id="ARBA00022824"/>
    </source>
</evidence>
<keyword evidence="19" id="KW-1207">Sterol metabolism</keyword>
<protein>
    <recommendedName>
        <fullName evidence="22">NADPH--cytochrome P450 reductase</fullName>
        <ecNumber evidence="22">1.6.2.4</ecNumber>
    </recommendedName>
</protein>
<feature type="domain" description="Flavodoxin-like" evidence="23">
    <location>
        <begin position="77"/>
        <end position="227"/>
    </location>
</feature>
<dbReference type="PROSITE" id="PS51384">
    <property type="entry name" value="FAD_FR"/>
    <property type="match status" value="1"/>
</dbReference>
<dbReference type="GO" id="GO:0010181">
    <property type="term" value="F:FMN binding"/>
    <property type="evidence" value="ECO:0007669"/>
    <property type="project" value="InterPro"/>
</dbReference>
<dbReference type="GO" id="GO:0005789">
    <property type="term" value="C:endoplasmic reticulum membrane"/>
    <property type="evidence" value="ECO:0007669"/>
    <property type="project" value="UniProtKB-SubCell"/>
</dbReference>
<dbReference type="PRINTS" id="PR00369">
    <property type="entry name" value="FLAVODOXIN"/>
</dbReference>
<evidence type="ECO:0000256" key="2">
    <source>
        <dbReference type="ARBA" id="ARBA00001974"/>
    </source>
</evidence>
<dbReference type="SUPFAM" id="SSF52218">
    <property type="entry name" value="Flavoproteins"/>
    <property type="match status" value="1"/>
</dbReference>
<dbReference type="Pfam" id="PF00667">
    <property type="entry name" value="FAD_binding_1"/>
    <property type="match status" value="1"/>
</dbReference>
<dbReference type="EMBL" id="SRMI01000005">
    <property type="protein sequence ID" value="TVY69339.1"/>
    <property type="molecule type" value="Genomic_DNA"/>
</dbReference>
<accession>A0A559L7K7</accession>
<dbReference type="FunFam" id="1.20.990.10:FF:000009">
    <property type="entry name" value="NADPH--cytochrome P450 reductase"/>
    <property type="match status" value="1"/>
</dbReference>
<name>A0A559L7K7_FUSOC</name>
<dbReference type="Gene3D" id="3.40.50.360">
    <property type="match status" value="1"/>
</dbReference>
<evidence type="ECO:0000256" key="21">
    <source>
        <dbReference type="ARBA" id="ARBA00049342"/>
    </source>
</evidence>
<evidence type="ECO:0000256" key="10">
    <source>
        <dbReference type="ARBA" id="ARBA00022827"/>
    </source>
</evidence>
<keyword evidence="5" id="KW-0285">Flavoprotein</keyword>
<dbReference type="SUPFAM" id="SSF52343">
    <property type="entry name" value="Ferredoxin reductase-like, C-terminal NADP-linked domain"/>
    <property type="match status" value="1"/>
</dbReference>
<dbReference type="Gene3D" id="2.40.30.10">
    <property type="entry name" value="Translation factors"/>
    <property type="match status" value="1"/>
</dbReference>
<evidence type="ECO:0000256" key="13">
    <source>
        <dbReference type="ARBA" id="ARBA00022989"/>
    </source>
</evidence>
<comment type="similarity">
    <text evidence="22">In the C-terminal section; belongs to the flavoprotein pyridine nucleotide cytochrome reductase family.</text>
</comment>
<keyword evidence="14 22" id="KW-0560">Oxidoreductase</keyword>
<dbReference type="Gene3D" id="1.20.990.10">
    <property type="entry name" value="NADPH-cytochrome p450 Reductase, Chain A, domain 3"/>
    <property type="match status" value="1"/>
</dbReference>
<keyword evidence="8" id="KW-1000">Mitochondrion outer membrane</keyword>
<keyword evidence="17" id="KW-0496">Mitochondrion</keyword>
<evidence type="ECO:0000313" key="25">
    <source>
        <dbReference type="EMBL" id="TVY69339.1"/>
    </source>
</evidence>
<evidence type="ECO:0000313" key="26">
    <source>
        <dbReference type="Proteomes" id="UP000320707"/>
    </source>
</evidence>
<dbReference type="GO" id="GO:0005829">
    <property type="term" value="C:cytosol"/>
    <property type="evidence" value="ECO:0007669"/>
    <property type="project" value="TreeGrafter"/>
</dbReference>
<evidence type="ECO:0000256" key="20">
    <source>
        <dbReference type="ARBA" id="ARBA00023221"/>
    </source>
</evidence>
<dbReference type="InterPro" id="IPR039261">
    <property type="entry name" value="FNR_nucleotide-bd"/>
</dbReference>
<dbReference type="Pfam" id="PF00258">
    <property type="entry name" value="Flavodoxin_1"/>
    <property type="match status" value="1"/>
</dbReference>
<evidence type="ECO:0000256" key="15">
    <source>
        <dbReference type="ARBA" id="ARBA00023011"/>
    </source>
</evidence>
<keyword evidence="11 22" id="KW-0521">NADP</keyword>
<keyword evidence="20" id="KW-0753">Steroid metabolism</keyword>
<dbReference type="InterPro" id="IPR017938">
    <property type="entry name" value="Riboflavin_synthase-like_b-brl"/>
</dbReference>
<keyword evidence="18 22" id="KW-0472">Membrane</keyword>
<dbReference type="EC" id="1.6.2.4" evidence="22"/>
<keyword evidence="13" id="KW-1133">Transmembrane helix</keyword>
<gene>
    <name evidence="25" type="primary">cprA-4</name>
    <name evidence="25" type="ORF">Focb16_v000027</name>
</gene>
<comment type="cofactor">
    <cofactor evidence="2">
        <name>FAD</name>
        <dbReference type="ChEBI" id="CHEBI:57692"/>
    </cofactor>
</comment>
<evidence type="ECO:0000256" key="12">
    <source>
        <dbReference type="ARBA" id="ARBA00022955"/>
    </source>
</evidence>
<evidence type="ECO:0000259" key="23">
    <source>
        <dbReference type="PROSITE" id="PS50902"/>
    </source>
</evidence>
<keyword evidence="4" id="KW-0444">Lipid biosynthesis</keyword>
<dbReference type="PANTHER" id="PTHR19384">
    <property type="entry name" value="NITRIC OXIDE SYNTHASE-RELATED"/>
    <property type="match status" value="1"/>
</dbReference>
<keyword evidence="7" id="KW-0812">Transmembrane</keyword>
<dbReference type="InterPro" id="IPR017927">
    <property type="entry name" value="FAD-bd_FR_type"/>
</dbReference>
<keyword evidence="10" id="KW-0274">FAD</keyword>
<comment type="caution">
    <text evidence="25">The sequence shown here is derived from an EMBL/GenBank/DDBJ whole genome shotgun (WGS) entry which is preliminary data.</text>
</comment>
<evidence type="ECO:0000259" key="24">
    <source>
        <dbReference type="PROSITE" id="PS51384"/>
    </source>
</evidence>
<dbReference type="AlphaFoldDB" id="A0A559L7K7"/>
<evidence type="ECO:0000256" key="18">
    <source>
        <dbReference type="ARBA" id="ARBA00023136"/>
    </source>
</evidence>
<comment type="cofactor">
    <cofactor evidence="1">
        <name>FMN</name>
        <dbReference type="ChEBI" id="CHEBI:58210"/>
    </cofactor>
</comment>
<dbReference type="PROSITE" id="PS50902">
    <property type="entry name" value="FLAVODOXIN_LIKE"/>
    <property type="match status" value="1"/>
</dbReference>
<dbReference type="PRINTS" id="PR00371">
    <property type="entry name" value="FPNCR"/>
</dbReference>
<comment type="catalytic activity">
    <reaction evidence="21 22">
        <text>2 oxidized [cytochrome P450] + NADPH = 2 reduced [cytochrome P450] + NADP(+) + H(+)</text>
        <dbReference type="Rhea" id="RHEA:24040"/>
        <dbReference type="Rhea" id="RHEA-COMP:14627"/>
        <dbReference type="Rhea" id="RHEA-COMP:14628"/>
        <dbReference type="ChEBI" id="CHEBI:15378"/>
        <dbReference type="ChEBI" id="CHEBI:55376"/>
        <dbReference type="ChEBI" id="CHEBI:57783"/>
        <dbReference type="ChEBI" id="CHEBI:58349"/>
        <dbReference type="ChEBI" id="CHEBI:60344"/>
        <dbReference type="EC" id="1.6.2.4"/>
    </reaction>
</comment>
<dbReference type="InterPro" id="IPR023173">
    <property type="entry name" value="NADPH_Cyt_P450_Rdtase_alpha"/>
</dbReference>
<comment type="subcellular location">
    <subcellularLocation>
        <location evidence="22">Endoplasmic reticulum membrane</location>
    </subcellularLocation>
</comment>
<dbReference type="CDD" id="cd06204">
    <property type="entry name" value="CYPOR"/>
    <property type="match status" value="1"/>
</dbReference>
<evidence type="ECO:0000256" key="4">
    <source>
        <dbReference type="ARBA" id="ARBA00022516"/>
    </source>
</evidence>
<evidence type="ECO:0000256" key="7">
    <source>
        <dbReference type="ARBA" id="ARBA00022692"/>
    </source>
</evidence>
<dbReference type="InterPro" id="IPR003097">
    <property type="entry name" value="CysJ-like_FAD-binding"/>
</dbReference>
<dbReference type="FunFam" id="3.40.50.80:FF:000001">
    <property type="entry name" value="NADPH--cytochrome P450 reductase 1"/>
    <property type="match status" value="1"/>
</dbReference>
<evidence type="ECO:0000256" key="1">
    <source>
        <dbReference type="ARBA" id="ARBA00001917"/>
    </source>
</evidence>
<comment type="function">
    <text evidence="22">This enzyme is required for electron transfer from NADP to cytochrome P450.</text>
</comment>
<dbReference type="InterPro" id="IPR001709">
    <property type="entry name" value="Flavoprot_Pyr_Nucl_cyt_Rdtase"/>
</dbReference>
<evidence type="ECO:0000256" key="11">
    <source>
        <dbReference type="ARBA" id="ARBA00022857"/>
    </source>
</evidence>
<sequence length="714" mass="80141">MQSSTRSGAFWNDTLRPNKILKDLDIQDTIALAVSLALLLLWSTKTLWWTTSPKPLSDKTSTTHDIPGLLQDAEKDCIVFWGSQTGTAEGFASRFVKEGKSRFKLQLMTADIQEYDFNSLADVSSDKVVIFFLATYGDGEPTENAVTFFDTIASEGSELMEPDSLANLRYGVFGFGNSTYEHFNAMALNIDKALRKYGAQRLGQLGLGDEALGTMEEEYLTWKETVWADLRKNLDLEENRISNYEPTVIVTENSALSRASSQVYLGEHSSAALNGIISGPFNNRNPFLANVRSSRELFANGDRNCIFLELVLAGSGLSYETGDHIAVWPTNSNKEVDRFLRVLGLLDKRYQVIDLNSVDEETKIQFPTPTTYEAVARFYMDICGPVSREFLAVLKDYAPHEAARREITRLSTDKDYFSERVHARLLNIAQLLSLASQGSIWHDVPFASFVEGMTRLKPRFYSIASSAAEEPTRVSIVAVVQSKKIHHDTEPFLGVATNYLLAIKESQNGNVGPSTHAVLAPREEYHRYRIPVHIRRSKFRLPSSPSTPIIMIGPGTGVAPFRGFIRERAKQVREGQTVGQTLLFFGCRKSNEDFICKEELEDLQHQMGGVFQLFTAFSREREQKLYVQHRLRQMGKQVNQLLQAGAHIYICGDAANMAREVHSTLIHLVAEHRSIGQGAATYVLQLMKLANCYQVGTSELKYVYGRWMLITGLV</sequence>